<name>A0A4S3JXP6_9EURO</name>
<proteinExistence type="predicted"/>
<dbReference type="VEuPathDB" id="FungiDB:EYZ11_000196"/>
<evidence type="ECO:0000313" key="1">
    <source>
        <dbReference type="EMBL" id="THD00303.1"/>
    </source>
</evidence>
<comment type="caution">
    <text evidence="1">The sequence shown here is derived from an EMBL/GenBank/DDBJ whole genome shotgun (WGS) entry which is preliminary data.</text>
</comment>
<evidence type="ECO:0000313" key="2">
    <source>
        <dbReference type="Proteomes" id="UP000308092"/>
    </source>
</evidence>
<organism evidence="1 2">
    <name type="scientific">Aspergillus tanneri</name>
    <dbReference type="NCBI Taxonomy" id="1220188"/>
    <lineage>
        <taxon>Eukaryota</taxon>
        <taxon>Fungi</taxon>
        <taxon>Dikarya</taxon>
        <taxon>Ascomycota</taxon>
        <taxon>Pezizomycotina</taxon>
        <taxon>Eurotiomycetes</taxon>
        <taxon>Eurotiomycetidae</taxon>
        <taxon>Eurotiales</taxon>
        <taxon>Aspergillaceae</taxon>
        <taxon>Aspergillus</taxon>
        <taxon>Aspergillus subgen. Circumdati</taxon>
    </lineage>
</organism>
<gene>
    <name evidence="1" type="ORF">EYZ11_000196</name>
</gene>
<protein>
    <submittedName>
        <fullName evidence="1">Uncharacterized protein</fullName>
    </submittedName>
</protein>
<sequence>MSTCNQLKQIYLPVVSLWVAAHESGAQVGAFISIPKTHV</sequence>
<accession>A0A4S3JXP6</accession>
<dbReference type="Proteomes" id="UP000308092">
    <property type="component" value="Unassembled WGS sequence"/>
</dbReference>
<dbReference type="EMBL" id="SOSA01000003">
    <property type="protein sequence ID" value="THD00303.1"/>
    <property type="molecule type" value="Genomic_DNA"/>
</dbReference>
<dbReference type="AlphaFoldDB" id="A0A4S3JXP6"/>
<keyword evidence="2" id="KW-1185">Reference proteome</keyword>
<reference evidence="1 2" key="1">
    <citation type="submission" date="2019-03" db="EMBL/GenBank/DDBJ databases">
        <title>The genome sequence of a newly discovered highly antifungal drug resistant Aspergillus species, Aspergillus tanneri NIH 1004.</title>
        <authorList>
            <person name="Mounaud S."/>
            <person name="Singh I."/>
            <person name="Joardar V."/>
            <person name="Pakala S."/>
            <person name="Pakala S."/>
            <person name="Venepally P."/>
            <person name="Hoover J."/>
            <person name="Nierman W."/>
            <person name="Chung J."/>
            <person name="Losada L."/>
        </authorList>
    </citation>
    <scope>NUCLEOTIDE SEQUENCE [LARGE SCALE GENOMIC DNA]</scope>
    <source>
        <strain evidence="1 2">NIH1004</strain>
    </source>
</reference>